<dbReference type="EMBL" id="MU865959">
    <property type="protein sequence ID" value="KAK4446171.1"/>
    <property type="molecule type" value="Genomic_DNA"/>
</dbReference>
<dbReference type="AlphaFoldDB" id="A0AAV9GCH0"/>
<dbReference type="SUPFAM" id="SSF48403">
    <property type="entry name" value="Ankyrin repeat"/>
    <property type="match status" value="1"/>
</dbReference>
<dbReference type="InterPro" id="IPR056884">
    <property type="entry name" value="NPHP3-like_N"/>
</dbReference>
<dbReference type="PANTHER" id="PTHR10039:SF16">
    <property type="entry name" value="GPI INOSITOL-DEACYLASE"/>
    <property type="match status" value="1"/>
</dbReference>
<organism evidence="3 4">
    <name type="scientific">Podospora aff. communis PSN243</name>
    <dbReference type="NCBI Taxonomy" id="3040156"/>
    <lineage>
        <taxon>Eukaryota</taxon>
        <taxon>Fungi</taxon>
        <taxon>Dikarya</taxon>
        <taxon>Ascomycota</taxon>
        <taxon>Pezizomycotina</taxon>
        <taxon>Sordariomycetes</taxon>
        <taxon>Sordariomycetidae</taxon>
        <taxon>Sordariales</taxon>
        <taxon>Podosporaceae</taxon>
        <taxon>Podospora</taxon>
    </lineage>
</organism>
<dbReference type="Proteomes" id="UP001321760">
    <property type="component" value="Unassembled WGS sequence"/>
</dbReference>
<dbReference type="Pfam" id="PF24883">
    <property type="entry name" value="NPHP3_N"/>
    <property type="match status" value="1"/>
</dbReference>
<dbReference type="InterPro" id="IPR036770">
    <property type="entry name" value="Ankyrin_rpt-contain_sf"/>
</dbReference>
<sequence length="942" mass="104936">MAEVLALGASIIAVIQAAERIVKVCKYFIESVNSYPSDLRLIYIEVAAIKANFESLEFVEKHDREVSAFLKTMTGPGGPFSGCLKSILELEKLVPPGIVPRGSKTTKRRKTETLVAALAWPLKKETARALLSDIAHYKSTISNALSTEILQDVKDMKRSLKEVTQQLTGMSATRVIRYWLNHSDSSPNHNAACGLYESGTGNWVLRTDEWKSWINLKYRCLWIHGIPGAGKTILAAHLTEEIASLESKQYGAGIQQTSRNRIASVYYYCSHARNQDEAGPFLRWIIPQLCRKVDRIPSLGYNMFMDGRQPTMNQLLSLLEVVLSYFLTVYVTIDAVDESQERQNLLNILVKLASDPRFGNLQLLVTSREYADIKAVMSKISRPLSMSNPHVEADISVYVAAKVRSTSKFRHWPALLRDEVEQALAVGAKGMFRWAVCQLDILRRLREISKIRTALENLPETLDDTYVRIFACVDEHDWSLLRHALRMISFHETIYKDNPKLPGVTKDIILASYSAFTLQSTAGTQANVDHLHNSDSLEEICGCLVSFRTRSWPDTNTAWTGSASLAHYTVREFIESGRCAGGPASYFHNSPGATNHAIFTSILRHAIDATHQPRSKWFLDGIEGYCLQTATVALAPLETTITDDSALLDAVMDLLNPLDRRYSIRMDSLRALFHTTSFGSVIKGAIREPIWDLVWISAPEDREIGALTTLCFGGYMTLAAQVLSNTDLSTLVTTKISVCFPTKIVKSGKMDFKGSPFNLFAECSHLLRCGDLSLRLLYRSIVAGPLPRRIRPSTLLAKHYSGSFWDGLHVGYDDRGGSSVIEWLLELGADPNPMGYRVTPLQRMVQRGDKCAVRALLKAGADPNGCGDSNGAKWCHETTIGREDSQLHGHSPLYIVETYREFRSSVAPLPPTVVNEIKNLLLKAGARPFKLSNLEIQEGVSC</sequence>
<dbReference type="Gene3D" id="3.40.50.300">
    <property type="entry name" value="P-loop containing nucleotide triphosphate hydrolases"/>
    <property type="match status" value="1"/>
</dbReference>
<keyword evidence="4" id="KW-1185">Reference proteome</keyword>
<evidence type="ECO:0000313" key="3">
    <source>
        <dbReference type="EMBL" id="KAK4446171.1"/>
    </source>
</evidence>
<proteinExistence type="predicted"/>
<name>A0AAV9GCH0_9PEZI</name>
<accession>A0AAV9GCH0</accession>
<comment type="caution">
    <text evidence="3">The sequence shown here is derived from an EMBL/GenBank/DDBJ whole genome shotgun (WGS) entry which is preliminary data.</text>
</comment>
<dbReference type="PANTHER" id="PTHR10039">
    <property type="entry name" value="AMELOGENIN"/>
    <property type="match status" value="1"/>
</dbReference>
<dbReference type="InterPro" id="IPR027417">
    <property type="entry name" value="P-loop_NTPase"/>
</dbReference>
<reference evidence="3" key="1">
    <citation type="journal article" date="2023" name="Mol. Phylogenet. Evol.">
        <title>Genome-scale phylogeny and comparative genomics of the fungal order Sordariales.</title>
        <authorList>
            <person name="Hensen N."/>
            <person name="Bonometti L."/>
            <person name="Westerberg I."/>
            <person name="Brannstrom I.O."/>
            <person name="Guillou S."/>
            <person name="Cros-Aarteil S."/>
            <person name="Calhoun S."/>
            <person name="Haridas S."/>
            <person name="Kuo A."/>
            <person name="Mondo S."/>
            <person name="Pangilinan J."/>
            <person name="Riley R."/>
            <person name="LaButti K."/>
            <person name="Andreopoulos B."/>
            <person name="Lipzen A."/>
            <person name="Chen C."/>
            <person name="Yan M."/>
            <person name="Daum C."/>
            <person name="Ng V."/>
            <person name="Clum A."/>
            <person name="Steindorff A."/>
            <person name="Ohm R.A."/>
            <person name="Martin F."/>
            <person name="Silar P."/>
            <person name="Natvig D.O."/>
            <person name="Lalanne C."/>
            <person name="Gautier V."/>
            <person name="Ament-Velasquez S.L."/>
            <person name="Kruys A."/>
            <person name="Hutchinson M.I."/>
            <person name="Powell A.J."/>
            <person name="Barry K."/>
            <person name="Miller A.N."/>
            <person name="Grigoriev I.V."/>
            <person name="Debuchy R."/>
            <person name="Gladieux P."/>
            <person name="Hiltunen Thoren M."/>
            <person name="Johannesson H."/>
        </authorList>
    </citation>
    <scope>NUCLEOTIDE SEQUENCE</scope>
    <source>
        <strain evidence="3">PSN243</strain>
    </source>
</reference>
<evidence type="ECO:0000313" key="4">
    <source>
        <dbReference type="Proteomes" id="UP001321760"/>
    </source>
</evidence>
<protein>
    <recommendedName>
        <fullName evidence="2">Nephrocystin 3-like N-terminal domain-containing protein</fullName>
    </recommendedName>
</protein>
<evidence type="ECO:0000256" key="1">
    <source>
        <dbReference type="ARBA" id="ARBA00022737"/>
    </source>
</evidence>
<dbReference type="Gene3D" id="1.25.40.20">
    <property type="entry name" value="Ankyrin repeat-containing domain"/>
    <property type="match status" value="1"/>
</dbReference>
<dbReference type="SUPFAM" id="SSF52540">
    <property type="entry name" value="P-loop containing nucleoside triphosphate hydrolases"/>
    <property type="match status" value="1"/>
</dbReference>
<feature type="domain" description="Nephrocystin 3-like N-terminal" evidence="2">
    <location>
        <begin position="199"/>
        <end position="368"/>
    </location>
</feature>
<evidence type="ECO:0000259" key="2">
    <source>
        <dbReference type="Pfam" id="PF24883"/>
    </source>
</evidence>
<keyword evidence="1" id="KW-0677">Repeat</keyword>
<reference evidence="3" key="2">
    <citation type="submission" date="2023-05" db="EMBL/GenBank/DDBJ databases">
        <authorList>
            <consortium name="Lawrence Berkeley National Laboratory"/>
            <person name="Steindorff A."/>
            <person name="Hensen N."/>
            <person name="Bonometti L."/>
            <person name="Westerberg I."/>
            <person name="Brannstrom I.O."/>
            <person name="Guillou S."/>
            <person name="Cros-Aarteil S."/>
            <person name="Calhoun S."/>
            <person name="Haridas S."/>
            <person name="Kuo A."/>
            <person name="Mondo S."/>
            <person name="Pangilinan J."/>
            <person name="Riley R."/>
            <person name="Labutti K."/>
            <person name="Andreopoulos B."/>
            <person name="Lipzen A."/>
            <person name="Chen C."/>
            <person name="Yanf M."/>
            <person name="Daum C."/>
            <person name="Ng V."/>
            <person name="Clum A."/>
            <person name="Ohm R."/>
            <person name="Martin F."/>
            <person name="Silar P."/>
            <person name="Natvig D."/>
            <person name="Lalanne C."/>
            <person name="Gautier V."/>
            <person name="Ament-Velasquez S.L."/>
            <person name="Kruys A."/>
            <person name="Hutchinson M.I."/>
            <person name="Powell A.J."/>
            <person name="Barry K."/>
            <person name="Miller A.N."/>
            <person name="Grigoriev I.V."/>
            <person name="Debuchy R."/>
            <person name="Gladieux P."/>
            <person name="Thoren M.H."/>
            <person name="Johannesson H."/>
        </authorList>
    </citation>
    <scope>NUCLEOTIDE SEQUENCE</scope>
    <source>
        <strain evidence="3">PSN243</strain>
    </source>
</reference>
<gene>
    <name evidence="3" type="ORF">QBC34DRAFT_357172</name>
</gene>